<name>A0A2K1QXA9_9PEZI</name>
<dbReference type="InParanoid" id="A0A2K1QXA9"/>
<proteinExistence type="predicted"/>
<organism evidence="1 2">
    <name type="scientific">Sphaceloma murrayae</name>
    <dbReference type="NCBI Taxonomy" id="2082308"/>
    <lineage>
        <taxon>Eukaryota</taxon>
        <taxon>Fungi</taxon>
        <taxon>Dikarya</taxon>
        <taxon>Ascomycota</taxon>
        <taxon>Pezizomycotina</taxon>
        <taxon>Dothideomycetes</taxon>
        <taxon>Dothideomycetidae</taxon>
        <taxon>Myriangiales</taxon>
        <taxon>Elsinoaceae</taxon>
        <taxon>Sphaceloma</taxon>
    </lineage>
</organism>
<sequence length="193" mass="21797">MPPKLVKQGYRAIERDLRQLAETNTEIVDDLIDEMLQENLDDLAKTSGFQLESPARVQLNLSRNISIPDHKFDKETVLLLAQRYCADAELATDLATVASVLDLPESIAALSRNAIREMLNGYTEDYAISSELILRDAFECGDLELGLQIWYERLVQEFADICPHPNAFELEMLADACCTTDQTIIEWCKNDAL</sequence>
<reference evidence="1 2" key="1">
    <citation type="submission" date="2017-06" db="EMBL/GenBank/DDBJ databases">
        <title>Draft genome sequence of a variant of Elsinoe murrayae.</title>
        <authorList>
            <person name="Cheng Q."/>
        </authorList>
    </citation>
    <scope>NUCLEOTIDE SEQUENCE [LARGE SCALE GENOMIC DNA]</scope>
    <source>
        <strain evidence="1 2">CQ-2017a</strain>
    </source>
</reference>
<evidence type="ECO:0000313" key="1">
    <source>
        <dbReference type="EMBL" id="PNS19691.1"/>
    </source>
</evidence>
<accession>A0A2K1QXA9</accession>
<protein>
    <submittedName>
        <fullName evidence="1">Uncharacterized protein</fullName>
    </submittedName>
</protein>
<dbReference type="Proteomes" id="UP000243797">
    <property type="component" value="Unassembled WGS sequence"/>
</dbReference>
<gene>
    <name evidence="1" type="ORF">CAC42_7535</name>
</gene>
<dbReference type="EMBL" id="NKHZ01000031">
    <property type="protein sequence ID" value="PNS19691.1"/>
    <property type="molecule type" value="Genomic_DNA"/>
</dbReference>
<evidence type="ECO:0000313" key="2">
    <source>
        <dbReference type="Proteomes" id="UP000243797"/>
    </source>
</evidence>
<dbReference type="AlphaFoldDB" id="A0A2K1QXA9"/>
<keyword evidence="2" id="KW-1185">Reference proteome</keyword>
<comment type="caution">
    <text evidence="1">The sequence shown here is derived from an EMBL/GenBank/DDBJ whole genome shotgun (WGS) entry which is preliminary data.</text>
</comment>